<proteinExistence type="predicted"/>
<reference evidence="1" key="1">
    <citation type="submission" date="2021-02" db="EMBL/GenBank/DDBJ databases">
        <authorList>
            <person name="Dougan E. K."/>
            <person name="Rhodes N."/>
            <person name="Thang M."/>
            <person name="Chan C."/>
        </authorList>
    </citation>
    <scope>NUCLEOTIDE SEQUENCE</scope>
</reference>
<protein>
    <submittedName>
        <fullName evidence="1">Uncharacterized protein</fullName>
    </submittedName>
</protein>
<dbReference type="EMBL" id="CAJNJA010049203">
    <property type="protein sequence ID" value="CAE7836094.1"/>
    <property type="molecule type" value="Genomic_DNA"/>
</dbReference>
<sequence length="75" mass="9005">RNTAWSHDFLQRWWESDILEGPGKEHNCSDQSTMLHALLHERAMNLDETWDKYEAPIYPSEVRVARQEHLQSFHE</sequence>
<keyword evidence="2" id="KW-1185">Reference proteome</keyword>
<feature type="non-terminal residue" evidence="1">
    <location>
        <position position="75"/>
    </location>
</feature>
<evidence type="ECO:0000313" key="1">
    <source>
        <dbReference type="EMBL" id="CAE7836094.1"/>
    </source>
</evidence>
<comment type="caution">
    <text evidence="1">The sequence shown here is derived from an EMBL/GenBank/DDBJ whole genome shotgun (WGS) entry which is preliminary data.</text>
</comment>
<dbReference type="OrthoDB" id="407658at2759"/>
<dbReference type="Proteomes" id="UP000601435">
    <property type="component" value="Unassembled WGS sequence"/>
</dbReference>
<name>A0A812ZRX3_9DINO</name>
<evidence type="ECO:0000313" key="2">
    <source>
        <dbReference type="Proteomes" id="UP000601435"/>
    </source>
</evidence>
<feature type="non-terminal residue" evidence="1">
    <location>
        <position position="1"/>
    </location>
</feature>
<accession>A0A812ZRX3</accession>
<organism evidence="1 2">
    <name type="scientific">Symbiodinium necroappetens</name>
    <dbReference type="NCBI Taxonomy" id="1628268"/>
    <lineage>
        <taxon>Eukaryota</taxon>
        <taxon>Sar</taxon>
        <taxon>Alveolata</taxon>
        <taxon>Dinophyceae</taxon>
        <taxon>Suessiales</taxon>
        <taxon>Symbiodiniaceae</taxon>
        <taxon>Symbiodinium</taxon>
    </lineage>
</organism>
<gene>
    <name evidence="1" type="ORF">SNEC2469_LOCUS25140</name>
</gene>
<dbReference type="AlphaFoldDB" id="A0A812ZRX3"/>